<feature type="transmembrane region" description="Helical" evidence="1">
    <location>
        <begin position="320"/>
        <end position="346"/>
    </location>
</feature>
<gene>
    <name evidence="3" type="ORF">C6Y53_10895</name>
</gene>
<dbReference type="KEGG" id="thas:C6Y53_10895"/>
<feature type="transmembrane region" description="Helical" evidence="1">
    <location>
        <begin position="126"/>
        <end position="159"/>
    </location>
</feature>
<dbReference type="InterPro" id="IPR002823">
    <property type="entry name" value="DUF112_TM"/>
</dbReference>
<dbReference type="AlphaFoldDB" id="A0A2S0MQK8"/>
<evidence type="ECO:0000313" key="3">
    <source>
        <dbReference type="EMBL" id="AVO38162.1"/>
    </source>
</evidence>
<evidence type="ECO:0000256" key="1">
    <source>
        <dbReference type="SAM" id="Phobius"/>
    </source>
</evidence>
<keyword evidence="1" id="KW-0472">Membrane</keyword>
<name>A0A2S0MQK8_9RHOB</name>
<evidence type="ECO:0000313" key="4">
    <source>
        <dbReference type="Proteomes" id="UP000237655"/>
    </source>
</evidence>
<dbReference type="PANTHER" id="PTHR35342">
    <property type="entry name" value="TRICARBOXYLIC TRANSPORT PROTEIN"/>
    <property type="match status" value="1"/>
</dbReference>
<organism evidence="3 4">
    <name type="scientific">Pukyongiella litopenaei</name>
    <dbReference type="NCBI Taxonomy" id="2605946"/>
    <lineage>
        <taxon>Bacteria</taxon>
        <taxon>Pseudomonadati</taxon>
        <taxon>Pseudomonadota</taxon>
        <taxon>Alphaproteobacteria</taxon>
        <taxon>Rhodobacterales</taxon>
        <taxon>Paracoccaceae</taxon>
        <taxon>Pukyongiella</taxon>
    </lineage>
</organism>
<keyword evidence="1" id="KW-0812">Transmembrane</keyword>
<sequence>MMDTATILAGFGDAVGLVNLGFVLAGVALGQFVGAVPGIGPVMAMAIAIPFTFGLDPLPAIGFLVGVNKGGLVGGAIPAILINTPGTPDAAATALDGHPLARQGKAEKATRMALYSSVTGDTFSDIVLITVSAPLAVLALNMGPVEVFALMIFAFCIIAGLIGDSIAKGIVAAALGLLCATVGLDPEHGTPRLIFGWFELYDGLPLAPVAIGMLAISEIVRRLSSSQGAMRATIERATGRPDDRRVSWAEYWACRGTLARGALIGTGLGALPGIGSTAAAFMSYAFARQTSAHPEEFGKGALEGIAATESANSAVVGANLIPLLTLGIPGSVSAALIISAFMIHGIQPGPLLFEQQGRLIYGLFGAMVMANAVNLLVGLLGLRLWTRVVGAPESLIFSAALLLCIVGVFLATGGLFGVAILLVFAGLGYLMTCFGYSTVIFIIAFFLGPRFEVSLSQTLVLTDGNPAALTGYPIAVVLLVLSVISLFWLTSRRRHEHG</sequence>
<keyword evidence="1" id="KW-1133">Transmembrane helix</keyword>
<accession>A0A2S0MQK8</accession>
<dbReference type="Proteomes" id="UP000237655">
    <property type="component" value="Chromosome"/>
</dbReference>
<feature type="transmembrane region" description="Helical" evidence="1">
    <location>
        <begin position="358"/>
        <end position="382"/>
    </location>
</feature>
<feature type="transmembrane region" description="Helical" evidence="1">
    <location>
        <begin position="394"/>
        <end position="422"/>
    </location>
</feature>
<feature type="transmembrane region" description="Helical" evidence="1">
    <location>
        <begin position="6"/>
        <end position="25"/>
    </location>
</feature>
<evidence type="ECO:0000259" key="2">
    <source>
        <dbReference type="Pfam" id="PF01970"/>
    </source>
</evidence>
<protein>
    <submittedName>
        <fullName evidence="3">Tricarboxylate transporter family protein</fullName>
    </submittedName>
</protein>
<proteinExistence type="predicted"/>
<dbReference type="Pfam" id="PF01970">
    <property type="entry name" value="TctA"/>
    <property type="match status" value="1"/>
</dbReference>
<feature type="transmembrane region" description="Helical" evidence="1">
    <location>
        <begin position="32"/>
        <end position="53"/>
    </location>
</feature>
<feature type="transmembrane region" description="Helical" evidence="1">
    <location>
        <begin position="262"/>
        <end position="287"/>
    </location>
</feature>
<dbReference type="PANTHER" id="PTHR35342:SF5">
    <property type="entry name" value="TRICARBOXYLIC TRANSPORT PROTEIN"/>
    <property type="match status" value="1"/>
</dbReference>
<keyword evidence="4" id="KW-1185">Reference proteome</keyword>
<feature type="transmembrane region" description="Helical" evidence="1">
    <location>
        <begin position="467"/>
        <end position="489"/>
    </location>
</feature>
<feature type="transmembrane region" description="Helical" evidence="1">
    <location>
        <begin position="429"/>
        <end position="447"/>
    </location>
</feature>
<reference evidence="4" key="1">
    <citation type="submission" date="2018-03" db="EMBL/GenBank/DDBJ databases">
        <title>Genomic analysis of the strain SH-1 isolated from shrimp intestine.</title>
        <authorList>
            <person name="Kim Y.-S."/>
            <person name="Kim S.-E."/>
            <person name="Kim K.-H."/>
        </authorList>
    </citation>
    <scope>NUCLEOTIDE SEQUENCE [LARGE SCALE GENOMIC DNA]</scope>
    <source>
        <strain evidence="4">SH-1</strain>
    </source>
</reference>
<feature type="transmembrane region" description="Helical" evidence="1">
    <location>
        <begin position="204"/>
        <end position="221"/>
    </location>
</feature>
<dbReference type="EMBL" id="CP027665">
    <property type="protein sequence ID" value="AVO38162.1"/>
    <property type="molecule type" value="Genomic_DNA"/>
</dbReference>
<feature type="domain" description="DUF112" evidence="2">
    <location>
        <begin position="20"/>
        <end position="442"/>
    </location>
</feature>